<name>A0A2I0ADU9_9ASPA</name>
<organism evidence="2 3">
    <name type="scientific">Apostasia shenzhenica</name>
    <dbReference type="NCBI Taxonomy" id="1088818"/>
    <lineage>
        <taxon>Eukaryota</taxon>
        <taxon>Viridiplantae</taxon>
        <taxon>Streptophyta</taxon>
        <taxon>Embryophyta</taxon>
        <taxon>Tracheophyta</taxon>
        <taxon>Spermatophyta</taxon>
        <taxon>Magnoliopsida</taxon>
        <taxon>Liliopsida</taxon>
        <taxon>Asparagales</taxon>
        <taxon>Orchidaceae</taxon>
        <taxon>Apostasioideae</taxon>
        <taxon>Apostasia</taxon>
    </lineage>
</organism>
<dbReference type="Proteomes" id="UP000236161">
    <property type="component" value="Unassembled WGS sequence"/>
</dbReference>
<evidence type="ECO:0000313" key="2">
    <source>
        <dbReference type="EMBL" id="PKA53722.1"/>
    </source>
</evidence>
<dbReference type="EMBL" id="KZ451993">
    <property type="protein sequence ID" value="PKA53722.1"/>
    <property type="molecule type" value="Genomic_DNA"/>
</dbReference>
<protein>
    <submittedName>
        <fullName evidence="2">Uncharacterized protein</fullName>
    </submittedName>
</protein>
<evidence type="ECO:0000256" key="1">
    <source>
        <dbReference type="SAM" id="MobiDB-lite"/>
    </source>
</evidence>
<keyword evidence="3" id="KW-1185">Reference proteome</keyword>
<accession>A0A2I0ADU9</accession>
<feature type="region of interest" description="Disordered" evidence="1">
    <location>
        <begin position="174"/>
        <end position="212"/>
    </location>
</feature>
<dbReference type="AlphaFoldDB" id="A0A2I0ADU9"/>
<evidence type="ECO:0000313" key="3">
    <source>
        <dbReference type="Proteomes" id="UP000236161"/>
    </source>
</evidence>
<sequence>MGDAKWMAGSATLKTLEKLKGQSWSLKDFLRHVRNDVSMHAKALGYAVLKEVVPPPGMVLMKRVRRGQPPTTQLSREIIEVGEEEEIGVSESVCGGTVVDVVSSLEDTTYDRKTLAELGYTGKRKEPIPSTKPPTILKGATGIVIGDKEEGNKADRGQEKEKLEGLCMNLVLREKRGSSGSPGPEPPLKKARSVEEEGFAAGGEHDWQRSIEPPFSANFTKLFGDEGTRMAVRTKGNDRKLTVVTVPTANKG</sequence>
<gene>
    <name evidence="2" type="ORF">AXF42_Ash009218</name>
</gene>
<proteinExistence type="predicted"/>
<reference evidence="2 3" key="1">
    <citation type="journal article" date="2017" name="Nature">
        <title>The Apostasia genome and the evolution of orchids.</title>
        <authorList>
            <person name="Zhang G.Q."/>
            <person name="Liu K.W."/>
            <person name="Li Z."/>
            <person name="Lohaus R."/>
            <person name="Hsiao Y.Y."/>
            <person name="Niu S.C."/>
            <person name="Wang J.Y."/>
            <person name="Lin Y.C."/>
            <person name="Xu Q."/>
            <person name="Chen L.J."/>
            <person name="Yoshida K."/>
            <person name="Fujiwara S."/>
            <person name="Wang Z.W."/>
            <person name="Zhang Y.Q."/>
            <person name="Mitsuda N."/>
            <person name="Wang M."/>
            <person name="Liu G.H."/>
            <person name="Pecoraro L."/>
            <person name="Huang H.X."/>
            <person name="Xiao X.J."/>
            <person name="Lin M."/>
            <person name="Wu X.Y."/>
            <person name="Wu W.L."/>
            <person name="Chen Y.Y."/>
            <person name="Chang S.B."/>
            <person name="Sakamoto S."/>
            <person name="Ohme-Takagi M."/>
            <person name="Yagi M."/>
            <person name="Zeng S.J."/>
            <person name="Shen C.Y."/>
            <person name="Yeh C.M."/>
            <person name="Luo Y.B."/>
            <person name="Tsai W.C."/>
            <person name="Van de Peer Y."/>
            <person name="Liu Z.J."/>
        </authorList>
    </citation>
    <scope>NUCLEOTIDE SEQUENCE [LARGE SCALE GENOMIC DNA]</scope>
    <source>
        <strain evidence="3">cv. Shenzhen</strain>
        <tissue evidence="2">Stem</tissue>
    </source>
</reference>